<dbReference type="HOGENOM" id="CLU_038557_0_0_3"/>
<gene>
    <name evidence="2" type="ordered locus">Cyan7822_0750</name>
</gene>
<dbReference type="Proteomes" id="UP000008206">
    <property type="component" value="Chromosome"/>
</dbReference>
<dbReference type="OrthoDB" id="9770340at2"/>
<sequence>MAEIGIGTNKKLLDLFNQMKNGSLILAPSFQRKLVWNNKHKESFIETILKGFPFPEIYLADGDIDLETQTSQTLVVDGQQRLDTIYRYVTSSEHFPVKNIKKFKELTKEEQTRFFDYVIVVRDLGRISKKEIQEIFERINSVGYALNAIEIQNSLYEGEFITTAKEILNQNQEIFAKIDLFTDSESARMQDLEYILLMMATLEEGGYFRGDKEIETYVKRYDDEYPNKEEITKLLKDIFDLINACKFEPDSLWNRKSSFFSLTIELAKFEQKNQALPEVYQISNRLKQLEEEIQKNKTKDRETDEYAQYYHYNYAGTTSKKARDIRGAFLRKVLEEIPVNQKLAG</sequence>
<dbReference type="AlphaFoldDB" id="E0UBE6"/>
<protein>
    <recommendedName>
        <fullName evidence="1">GmrSD restriction endonucleases N-terminal domain-containing protein</fullName>
    </recommendedName>
</protein>
<evidence type="ECO:0000313" key="2">
    <source>
        <dbReference type="EMBL" id="ADN12778.1"/>
    </source>
</evidence>
<dbReference type="RefSeq" id="WP_013320888.1">
    <property type="nucleotide sequence ID" value="NC_014501.1"/>
</dbReference>
<dbReference type="eggNOG" id="COG1479">
    <property type="taxonomic scope" value="Bacteria"/>
</dbReference>
<evidence type="ECO:0000259" key="1">
    <source>
        <dbReference type="Pfam" id="PF03235"/>
    </source>
</evidence>
<dbReference type="Pfam" id="PF03235">
    <property type="entry name" value="GmrSD_N"/>
    <property type="match status" value="1"/>
</dbReference>
<evidence type="ECO:0000313" key="3">
    <source>
        <dbReference type="Proteomes" id="UP000008206"/>
    </source>
</evidence>
<accession>E0UBE6</accession>
<keyword evidence="3" id="KW-1185">Reference proteome</keyword>
<dbReference type="PANTHER" id="PTHR39639:SF1">
    <property type="entry name" value="DUF262 DOMAIN-CONTAINING PROTEIN"/>
    <property type="match status" value="1"/>
</dbReference>
<dbReference type="EMBL" id="CP002198">
    <property type="protein sequence ID" value="ADN12778.1"/>
    <property type="molecule type" value="Genomic_DNA"/>
</dbReference>
<proteinExistence type="predicted"/>
<feature type="domain" description="GmrSD restriction endonucleases N-terminal" evidence="1">
    <location>
        <begin position="13"/>
        <end position="156"/>
    </location>
</feature>
<reference evidence="3" key="1">
    <citation type="journal article" date="2011" name="MBio">
        <title>Novel metabolic attributes of the genus Cyanothece, comprising a group of unicellular nitrogen-fixing Cyanobacteria.</title>
        <authorList>
            <person name="Bandyopadhyay A."/>
            <person name="Elvitigala T."/>
            <person name="Welsh E."/>
            <person name="Stockel J."/>
            <person name="Liberton M."/>
            <person name="Min H."/>
            <person name="Sherman L.A."/>
            <person name="Pakrasi H.B."/>
        </authorList>
    </citation>
    <scope>NUCLEOTIDE SEQUENCE [LARGE SCALE GENOMIC DNA]</scope>
    <source>
        <strain evidence="3">PCC 7822</strain>
    </source>
</reference>
<dbReference type="InterPro" id="IPR004919">
    <property type="entry name" value="GmrSD_N"/>
</dbReference>
<organism evidence="2 3">
    <name type="scientific">Gloeothece verrucosa (strain PCC 7822)</name>
    <name type="common">Cyanothece sp. (strain PCC 7822)</name>
    <dbReference type="NCBI Taxonomy" id="497965"/>
    <lineage>
        <taxon>Bacteria</taxon>
        <taxon>Bacillati</taxon>
        <taxon>Cyanobacteriota</taxon>
        <taxon>Cyanophyceae</taxon>
        <taxon>Oscillatoriophycideae</taxon>
        <taxon>Chroococcales</taxon>
        <taxon>Aphanothecaceae</taxon>
        <taxon>Gloeothece</taxon>
        <taxon>Gloeothece verrucosa</taxon>
    </lineage>
</organism>
<dbReference type="KEGG" id="cyj:Cyan7822_0750"/>
<dbReference type="PANTHER" id="PTHR39639">
    <property type="entry name" value="CHROMOSOME 16, WHOLE GENOME SHOTGUN SEQUENCE"/>
    <property type="match status" value="1"/>
</dbReference>
<name>E0UBE6_GLOV7</name>